<evidence type="ECO:0000259" key="6">
    <source>
        <dbReference type="SMART" id="SM00244"/>
    </source>
</evidence>
<dbReference type="OrthoDB" id="2105077at2759"/>
<protein>
    <recommendedName>
        <fullName evidence="6">Band 7 domain-containing protein</fullName>
    </recommendedName>
</protein>
<keyword evidence="5" id="KW-0812">Transmembrane</keyword>
<feature type="compositionally biased region" description="Basic and acidic residues" evidence="4">
    <location>
        <begin position="301"/>
        <end position="333"/>
    </location>
</feature>
<evidence type="ECO:0000256" key="2">
    <source>
        <dbReference type="ARBA" id="ARBA00008164"/>
    </source>
</evidence>
<reference evidence="7 8" key="1">
    <citation type="submission" date="2020-08" db="EMBL/GenBank/DDBJ databases">
        <authorList>
            <person name="Koutsovoulos G."/>
            <person name="Danchin GJ E."/>
        </authorList>
    </citation>
    <scope>NUCLEOTIDE SEQUENCE [LARGE SCALE GENOMIC DNA]</scope>
</reference>
<evidence type="ECO:0000313" key="7">
    <source>
        <dbReference type="EMBL" id="CAD2143450.1"/>
    </source>
</evidence>
<dbReference type="FunFam" id="3.30.479.30:FF:000002">
    <property type="entry name" value="band 7 protein AGAP004871"/>
    <property type="match status" value="1"/>
</dbReference>
<evidence type="ECO:0000256" key="1">
    <source>
        <dbReference type="ARBA" id="ARBA00004370"/>
    </source>
</evidence>
<dbReference type="InterPro" id="IPR001972">
    <property type="entry name" value="Stomatin_HflK_fam"/>
</dbReference>
<dbReference type="Proteomes" id="UP000580250">
    <property type="component" value="Unassembled WGS sequence"/>
</dbReference>
<organism evidence="7 8">
    <name type="scientific">Meloidogyne enterolobii</name>
    <name type="common">Root-knot nematode worm</name>
    <name type="synonym">Meloidogyne mayaguensis</name>
    <dbReference type="NCBI Taxonomy" id="390850"/>
    <lineage>
        <taxon>Eukaryota</taxon>
        <taxon>Metazoa</taxon>
        <taxon>Ecdysozoa</taxon>
        <taxon>Nematoda</taxon>
        <taxon>Chromadorea</taxon>
        <taxon>Rhabditida</taxon>
        <taxon>Tylenchina</taxon>
        <taxon>Tylenchomorpha</taxon>
        <taxon>Tylenchoidea</taxon>
        <taxon>Meloidogynidae</taxon>
        <taxon>Meloidogyninae</taxon>
        <taxon>Meloidogyne</taxon>
    </lineage>
</organism>
<evidence type="ECO:0000256" key="4">
    <source>
        <dbReference type="SAM" id="MobiDB-lite"/>
    </source>
</evidence>
<dbReference type="Pfam" id="PF01145">
    <property type="entry name" value="Band_7"/>
    <property type="match status" value="1"/>
</dbReference>
<feature type="compositionally biased region" description="Basic residues" evidence="4">
    <location>
        <begin position="349"/>
        <end position="361"/>
    </location>
</feature>
<dbReference type="PRINTS" id="PR00721">
    <property type="entry name" value="STOMATIN"/>
</dbReference>
<comment type="subcellular location">
    <subcellularLocation>
        <location evidence="1">Membrane</location>
    </subcellularLocation>
</comment>
<dbReference type="Gene3D" id="6.10.250.2090">
    <property type="match status" value="1"/>
</dbReference>
<dbReference type="AlphaFoldDB" id="A0A6V7U3T7"/>
<feature type="region of interest" description="Disordered" evidence="4">
    <location>
        <begin position="288"/>
        <end position="361"/>
    </location>
</feature>
<dbReference type="GO" id="GO:0005886">
    <property type="term" value="C:plasma membrane"/>
    <property type="evidence" value="ECO:0007669"/>
    <property type="project" value="InterPro"/>
</dbReference>
<dbReference type="PANTHER" id="PTHR10264">
    <property type="entry name" value="BAND 7 PROTEIN-RELATED"/>
    <property type="match status" value="1"/>
</dbReference>
<comment type="similarity">
    <text evidence="2">Belongs to the band 7/mec-2 family.</text>
</comment>
<evidence type="ECO:0000313" key="8">
    <source>
        <dbReference type="Proteomes" id="UP000580250"/>
    </source>
</evidence>
<dbReference type="EMBL" id="CAJEWN010000031">
    <property type="protein sequence ID" value="CAD2143450.1"/>
    <property type="molecule type" value="Genomic_DNA"/>
</dbReference>
<dbReference type="SUPFAM" id="SSF117892">
    <property type="entry name" value="Band 7/SPFH domain"/>
    <property type="match status" value="1"/>
</dbReference>
<dbReference type="SMART" id="SM00244">
    <property type="entry name" value="PHB"/>
    <property type="match status" value="1"/>
</dbReference>
<feature type="transmembrane region" description="Helical" evidence="5">
    <location>
        <begin position="37"/>
        <end position="63"/>
    </location>
</feature>
<name>A0A6V7U3T7_MELEN</name>
<feature type="domain" description="Band 7" evidence="6">
    <location>
        <begin position="58"/>
        <end position="217"/>
    </location>
</feature>
<accession>A0A6V7U3T7</accession>
<sequence length="361" mass="39948">MSGYISSPSLASSNIRPPVRRSQVISAKDAEPPGACANLLVCFAVFLLILTFPISIFFCIKIVNQYERAVIFRLGRLRKGGAKGPGLFLVIPCIDEYQKVDLRLVSYSVPPQELLSKDSVTASVDAVIYFRISDATISVVNVENAEASTRLLAMTTLRNILGTKTLSEMLSDRDHISQEMQRSLDEATNDWGVQVERVEVKDVRLPGTMQRAMAAEAEATREAKAKIIAAEGEQKASSALRAAALAISDTPTALQLRYLQTLGEISADNNSTIVFPFPVDFMSVFGKHSVQKSSESTVKQKTKESEKEKTKEDTTKEDKSEKDKNTEQEKSKAVEQYFKKSSPREKKEKPKKKQSSTGKKK</sequence>
<dbReference type="InterPro" id="IPR036013">
    <property type="entry name" value="Band_7/SPFH_dom_sf"/>
</dbReference>
<gene>
    <name evidence="7" type="ORF">MENT_LOCUS7606</name>
</gene>
<comment type="caution">
    <text evidence="7">The sequence shown here is derived from an EMBL/GenBank/DDBJ whole genome shotgun (WGS) entry which is preliminary data.</text>
</comment>
<keyword evidence="3 5" id="KW-0472">Membrane</keyword>
<evidence type="ECO:0000256" key="5">
    <source>
        <dbReference type="SAM" id="Phobius"/>
    </source>
</evidence>
<dbReference type="Gene3D" id="3.30.479.30">
    <property type="entry name" value="Band 7 domain"/>
    <property type="match status" value="1"/>
</dbReference>
<dbReference type="InterPro" id="IPR001107">
    <property type="entry name" value="Band_7"/>
</dbReference>
<dbReference type="InterPro" id="IPR043202">
    <property type="entry name" value="Band-7_stomatin-like"/>
</dbReference>
<dbReference type="PANTHER" id="PTHR10264:SF19">
    <property type="entry name" value="AT06885P-RELATED"/>
    <property type="match status" value="1"/>
</dbReference>
<keyword evidence="5" id="KW-1133">Transmembrane helix</keyword>
<proteinExistence type="inferred from homology"/>
<evidence type="ECO:0000256" key="3">
    <source>
        <dbReference type="ARBA" id="ARBA00023136"/>
    </source>
</evidence>